<organism evidence="3 4">
    <name type="scientific">Xylanibacter brevis</name>
    <dbReference type="NCBI Taxonomy" id="83231"/>
    <lineage>
        <taxon>Bacteria</taxon>
        <taxon>Pseudomonadati</taxon>
        <taxon>Bacteroidota</taxon>
        <taxon>Bacteroidia</taxon>
        <taxon>Bacteroidales</taxon>
        <taxon>Prevotellaceae</taxon>
        <taxon>Xylanibacter</taxon>
    </lineage>
</organism>
<dbReference type="Gene3D" id="3.40.220.10">
    <property type="entry name" value="Leucine Aminopeptidase, subunit E, domain 1"/>
    <property type="match status" value="1"/>
</dbReference>
<evidence type="ECO:0000313" key="3">
    <source>
        <dbReference type="EMBL" id="MCF2564211.1"/>
    </source>
</evidence>
<dbReference type="PANTHER" id="PTHR12521:SF0">
    <property type="entry name" value="ADP-RIBOSE GLYCOHYDROLASE OARD1"/>
    <property type="match status" value="1"/>
</dbReference>
<protein>
    <submittedName>
        <fullName evidence="3">Macro domain-containing protein</fullName>
    </submittedName>
</protein>
<dbReference type="Proteomes" id="UP001200470">
    <property type="component" value="Unassembled WGS sequence"/>
</dbReference>
<dbReference type="PANTHER" id="PTHR12521">
    <property type="entry name" value="PROTEIN C6ORF130"/>
    <property type="match status" value="1"/>
</dbReference>
<dbReference type="SMART" id="SM00506">
    <property type="entry name" value="A1pp"/>
    <property type="match status" value="1"/>
</dbReference>
<keyword evidence="4" id="KW-1185">Reference proteome</keyword>
<dbReference type="InterPro" id="IPR043472">
    <property type="entry name" value="Macro_dom-like"/>
</dbReference>
<evidence type="ECO:0000313" key="4">
    <source>
        <dbReference type="Proteomes" id="UP001200470"/>
    </source>
</evidence>
<dbReference type="Pfam" id="PF01661">
    <property type="entry name" value="Macro"/>
    <property type="match status" value="1"/>
</dbReference>
<feature type="domain" description="Macro" evidence="2">
    <location>
        <begin position="1"/>
        <end position="154"/>
    </location>
</feature>
<dbReference type="RefSeq" id="WP_301638328.1">
    <property type="nucleotide sequence ID" value="NZ_JADYTN010000018.1"/>
</dbReference>
<dbReference type="EMBL" id="JADYTN010000018">
    <property type="protein sequence ID" value="MCF2564211.1"/>
    <property type="molecule type" value="Genomic_DNA"/>
</dbReference>
<gene>
    <name evidence="3" type="ORF">I6E12_08810</name>
</gene>
<accession>A0ABS9CGU6</accession>
<dbReference type="InterPro" id="IPR050892">
    <property type="entry name" value="ADP-ribose_metab_enzymes"/>
</dbReference>
<evidence type="ECO:0000259" key="2">
    <source>
        <dbReference type="PROSITE" id="PS51154"/>
    </source>
</evidence>
<reference evidence="3 4" key="1">
    <citation type="submission" date="2020-12" db="EMBL/GenBank/DDBJ databases">
        <title>Whole genome sequences of gut porcine anaerobes.</title>
        <authorList>
            <person name="Kubasova T."/>
            <person name="Jahodarova E."/>
            <person name="Rychlik I."/>
        </authorList>
    </citation>
    <scope>NUCLEOTIDE SEQUENCE [LARGE SCALE GENOMIC DNA]</scope>
    <source>
        <strain evidence="3 4">An925</strain>
    </source>
</reference>
<proteinExistence type="predicted"/>
<comment type="caution">
    <text evidence="3">The sequence shown here is derived from an EMBL/GenBank/DDBJ whole genome shotgun (WGS) entry which is preliminary data.</text>
</comment>
<sequence>MIHFSEGNMFDAPVEALVNTVNLVGVMGKGVALQFKERFKDNFEAYYEACQNQSIGIGKSLVTKAQWNNRDIWLINFPTKIHWRNPSKMEYVEKGLDNLRDIITTYKIKSIAIPPLGAGNGGLDWKQVKPLIENKLSDIDCDILVYEPGHKAVSNEKKINLTPARALLTYMLDKLIKEGTDATAFGAVKLIYFMQKFGAEPIFKLRYQKYIYGPYNDQVRHMLYGIDGAYIRGFADKDKKPFEPFDVNRERIQEVKSLVEGDLLLKDIVTKTSEFLSDNWDDFSLELLSSIDFLMNEDPSATVDELYERLCGWNARKGCLFGDKSLTIFAYEHILSFS</sequence>
<dbReference type="InterPro" id="IPR002589">
    <property type="entry name" value="Macro_dom"/>
</dbReference>
<dbReference type="PROSITE" id="PS51154">
    <property type="entry name" value="MACRO"/>
    <property type="match status" value="1"/>
</dbReference>
<dbReference type="CDD" id="cd02901">
    <property type="entry name" value="Macro_Poa1p-like"/>
    <property type="match status" value="1"/>
</dbReference>
<dbReference type="SUPFAM" id="SSF52949">
    <property type="entry name" value="Macro domain-like"/>
    <property type="match status" value="1"/>
</dbReference>
<name>A0ABS9CGU6_9BACT</name>
<comment type="catalytic activity">
    <reaction evidence="1">
        <text>an N-(ADP-alpha-D-ribosyl)-thymidine in DNA + H2O = a thymidine in DNA + ADP-D-ribose</text>
        <dbReference type="Rhea" id="RHEA:71655"/>
        <dbReference type="Rhea" id="RHEA-COMP:13556"/>
        <dbReference type="Rhea" id="RHEA-COMP:18051"/>
        <dbReference type="ChEBI" id="CHEBI:15377"/>
        <dbReference type="ChEBI" id="CHEBI:57967"/>
        <dbReference type="ChEBI" id="CHEBI:137386"/>
        <dbReference type="ChEBI" id="CHEBI:191199"/>
    </reaction>
    <physiologicalReaction direction="left-to-right" evidence="1">
        <dbReference type="Rhea" id="RHEA:71656"/>
    </physiologicalReaction>
</comment>
<evidence type="ECO:0000256" key="1">
    <source>
        <dbReference type="ARBA" id="ARBA00035885"/>
    </source>
</evidence>